<dbReference type="PANTHER" id="PTHR10173">
    <property type="entry name" value="METHIONINE SULFOXIDE REDUCTASE"/>
    <property type="match status" value="1"/>
</dbReference>
<dbReference type="NCBIfam" id="TIGR01409">
    <property type="entry name" value="TAT_signal_seq"/>
    <property type="match status" value="1"/>
</dbReference>
<accession>A0A157SHI9</accession>
<dbReference type="GO" id="GO:0006979">
    <property type="term" value="P:response to oxidative stress"/>
    <property type="evidence" value="ECO:0007669"/>
    <property type="project" value="InterPro"/>
</dbReference>
<organism evidence="5 6">
    <name type="scientific">Bordetella ansorpii</name>
    <dbReference type="NCBI Taxonomy" id="288768"/>
    <lineage>
        <taxon>Bacteria</taxon>
        <taxon>Pseudomonadati</taxon>
        <taxon>Pseudomonadota</taxon>
        <taxon>Betaproteobacteria</taxon>
        <taxon>Burkholderiales</taxon>
        <taxon>Alcaligenaceae</taxon>
        <taxon>Bordetella</taxon>
    </lineage>
</organism>
<dbReference type="InterPro" id="IPR011057">
    <property type="entry name" value="Mss4-like_sf"/>
</dbReference>
<reference evidence="5 6" key="1">
    <citation type="submission" date="2016-04" db="EMBL/GenBank/DDBJ databases">
        <authorList>
            <consortium name="Pathogen Informatics"/>
        </authorList>
    </citation>
    <scope>NUCLEOTIDE SEQUENCE [LARGE SCALE GENOMIC DNA]</scope>
    <source>
        <strain evidence="5 6">H050680373</strain>
    </source>
</reference>
<evidence type="ECO:0000256" key="3">
    <source>
        <dbReference type="ARBA" id="ARBA00048488"/>
    </source>
</evidence>
<proteinExistence type="predicted"/>
<dbReference type="Gene3D" id="2.170.150.20">
    <property type="entry name" value="Peptide methionine sulfoxide reductase"/>
    <property type="match status" value="1"/>
</dbReference>
<name>A0A157SHI9_9BORD</name>
<dbReference type="GO" id="GO:0005737">
    <property type="term" value="C:cytoplasm"/>
    <property type="evidence" value="ECO:0007669"/>
    <property type="project" value="TreeGrafter"/>
</dbReference>
<dbReference type="InterPro" id="IPR002579">
    <property type="entry name" value="Met_Sox_Rdtase_MsrB_dom"/>
</dbReference>
<dbReference type="OrthoDB" id="4174719at2"/>
<comment type="catalytic activity">
    <reaction evidence="3">
        <text>L-methionyl-[protein] + [thioredoxin]-disulfide + H2O = L-methionyl-(R)-S-oxide-[protein] + [thioredoxin]-dithiol</text>
        <dbReference type="Rhea" id="RHEA:24164"/>
        <dbReference type="Rhea" id="RHEA-COMP:10698"/>
        <dbReference type="Rhea" id="RHEA-COMP:10700"/>
        <dbReference type="Rhea" id="RHEA-COMP:12313"/>
        <dbReference type="Rhea" id="RHEA-COMP:12314"/>
        <dbReference type="ChEBI" id="CHEBI:15377"/>
        <dbReference type="ChEBI" id="CHEBI:16044"/>
        <dbReference type="ChEBI" id="CHEBI:29950"/>
        <dbReference type="ChEBI" id="CHEBI:45764"/>
        <dbReference type="ChEBI" id="CHEBI:50058"/>
        <dbReference type="EC" id="1.8.4.12"/>
    </reaction>
</comment>
<dbReference type="GO" id="GO:0033743">
    <property type="term" value="F:peptide-methionine (R)-S-oxide reductase activity"/>
    <property type="evidence" value="ECO:0007669"/>
    <property type="project" value="UniProtKB-EC"/>
</dbReference>
<dbReference type="STRING" id="288768.SAMEA3906486_02651"/>
<dbReference type="InterPro" id="IPR019546">
    <property type="entry name" value="TAT_signal_bac_arc"/>
</dbReference>
<dbReference type="GO" id="GO:0030091">
    <property type="term" value="P:protein repair"/>
    <property type="evidence" value="ECO:0007669"/>
    <property type="project" value="InterPro"/>
</dbReference>
<evidence type="ECO:0000256" key="1">
    <source>
        <dbReference type="ARBA" id="ARBA00012499"/>
    </source>
</evidence>
<dbReference type="AlphaFoldDB" id="A0A157SHI9"/>
<evidence type="ECO:0000313" key="5">
    <source>
        <dbReference type="EMBL" id="SAI69691.1"/>
    </source>
</evidence>
<gene>
    <name evidence="5" type="primary">msrB3</name>
    <name evidence="5" type="ORF">SAMEA3906486_02651</name>
</gene>
<dbReference type="PANTHER" id="PTHR10173:SF57">
    <property type="entry name" value="PEPTIDE-METHIONINE (R)-S-OXIDE REDUCTASE"/>
    <property type="match status" value="1"/>
</dbReference>
<dbReference type="PROSITE" id="PS51318">
    <property type="entry name" value="TAT"/>
    <property type="match status" value="1"/>
</dbReference>
<dbReference type="SUPFAM" id="SSF51316">
    <property type="entry name" value="Mss4-like"/>
    <property type="match status" value="1"/>
</dbReference>
<protein>
    <recommendedName>
        <fullName evidence="1">peptide-methionine (R)-S-oxide reductase</fullName>
        <ecNumber evidence="1">1.8.4.12</ecNumber>
    </recommendedName>
</protein>
<feature type="domain" description="MsrB" evidence="4">
    <location>
        <begin position="46"/>
        <end position="167"/>
    </location>
</feature>
<dbReference type="RefSeq" id="WP_066127694.1">
    <property type="nucleotide sequence ID" value="NZ_FKIF01000006.1"/>
</dbReference>
<dbReference type="InterPro" id="IPR028427">
    <property type="entry name" value="Met_Sox_Rdtase_MsrB"/>
</dbReference>
<evidence type="ECO:0000256" key="2">
    <source>
        <dbReference type="ARBA" id="ARBA00023002"/>
    </source>
</evidence>
<keyword evidence="2 5" id="KW-0560">Oxidoreductase</keyword>
<dbReference type="Pfam" id="PF01641">
    <property type="entry name" value="SelR"/>
    <property type="match status" value="1"/>
</dbReference>
<dbReference type="Proteomes" id="UP000076848">
    <property type="component" value="Unassembled WGS sequence"/>
</dbReference>
<evidence type="ECO:0000259" key="4">
    <source>
        <dbReference type="PROSITE" id="PS51790"/>
    </source>
</evidence>
<dbReference type="EC" id="1.8.4.12" evidence="1"/>
<dbReference type="EMBL" id="FKIF01000006">
    <property type="protein sequence ID" value="SAI69691.1"/>
    <property type="molecule type" value="Genomic_DNA"/>
</dbReference>
<keyword evidence="6" id="KW-1185">Reference proteome</keyword>
<dbReference type="PROSITE" id="PS51790">
    <property type="entry name" value="MSRB"/>
    <property type="match status" value="1"/>
</dbReference>
<dbReference type="InterPro" id="IPR006311">
    <property type="entry name" value="TAT_signal"/>
</dbReference>
<evidence type="ECO:0000313" key="6">
    <source>
        <dbReference type="Proteomes" id="UP000076848"/>
    </source>
</evidence>
<sequence>MATRRQFLYAGGVAALAAGVLPRLFDTRAVAAPAAGQQSFEVTHTDAEWRQRLTPAQYHVLRQEGTERPYSSPLNDEHRAGTFACAGCGLPLFSSKTKFESHTGWPSFWEPLADAVGETRDTTFGMLRTAVHCHRCGGHLGHVFDDGPRPTGLRYCMNGVAMTFAAQPA</sequence>
<dbReference type="NCBIfam" id="TIGR00357">
    <property type="entry name" value="peptide-methionine (R)-S-oxide reductase MsrB"/>
    <property type="match status" value="1"/>
</dbReference>